<reference evidence="2 3" key="1">
    <citation type="submission" date="2019-07" db="EMBL/GenBank/DDBJ databases">
        <title>Lentzea xizangensis sp. nov., isolated from Qinghai-Tibetan Plateau Soils.</title>
        <authorList>
            <person name="Huang J."/>
        </authorList>
    </citation>
    <scope>NUCLEOTIDE SEQUENCE [LARGE SCALE GENOMIC DNA]</scope>
    <source>
        <strain evidence="2 3">FXJ1.1311</strain>
    </source>
</reference>
<feature type="signal peptide" evidence="1">
    <location>
        <begin position="1"/>
        <end position="23"/>
    </location>
</feature>
<evidence type="ECO:0000313" key="3">
    <source>
        <dbReference type="Proteomes" id="UP000316639"/>
    </source>
</evidence>
<accession>A0A563ET14</accession>
<evidence type="ECO:0000313" key="2">
    <source>
        <dbReference type="EMBL" id="TWP50793.1"/>
    </source>
</evidence>
<comment type="caution">
    <text evidence="2">The sequence shown here is derived from an EMBL/GenBank/DDBJ whole genome shotgun (WGS) entry which is preliminary data.</text>
</comment>
<protein>
    <recommendedName>
        <fullName evidence="4">Spore-associated protein A</fullName>
    </recommendedName>
</protein>
<gene>
    <name evidence="2" type="ORF">FKR81_19530</name>
</gene>
<feature type="chain" id="PRO_5022230325" description="Spore-associated protein A" evidence="1">
    <location>
        <begin position="24"/>
        <end position="148"/>
    </location>
</feature>
<name>A0A563ET14_9PSEU</name>
<dbReference type="RefSeq" id="WP_146353513.1">
    <property type="nucleotide sequence ID" value="NZ_VOBR01000011.1"/>
</dbReference>
<keyword evidence="1" id="KW-0732">Signal</keyword>
<evidence type="ECO:0008006" key="4">
    <source>
        <dbReference type="Google" id="ProtNLM"/>
    </source>
</evidence>
<dbReference type="EMBL" id="VOBR01000011">
    <property type="protein sequence ID" value="TWP50793.1"/>
    <property type="molecule type" value="Genomic_DNA"/>
</dbReference>
<sequence>MKKVLIGAMAALACLAAAPAAQAAPSTPAPYKLVDQCAGNMVPGFPKVLSNQLGDTQGRLELRYSSAAGGTNCVQLYDMAPGKHSMTVTIKREGLSYQGSDSGVYDLYAGGVAVTGTNGKCVWVSGSLVMGSHSVDRFRGSWGPVACG</sequence>
<evidence type="ECO:0000256" key="1">
    <source>
        <dbReference type="SAM" id="SignalP"/>
    </source>
</evidence>
<keyword evidence="3" id="KW-1185">Reference proteome</keyword>
<dbReference type="OrthoDB" id="1099523at2"/>
<proteinExistence type="predicted"/>
<dbReference type="AlphaFoldDB" id="A0A563ET14"/>
<dbReference type="Proteomes" id="UP000316639">
    <property type="component" value="Unassembled WGS sequence"/>
</dbReference>
<organism evidence="2 3">
    <name type="scientific">Lentzea tibetensis</name>
    <dbReference type="NCBI Taxonomy" id="2591470"/>
    <lineage>
        <taxon>Bacteria</taxon>
        <taxon>Bacillati</taxon>
        <taxon>Actinomycetota</taxon>
        <taxon>Actinomycetes</taxon>
        <taxon>Pseudonocardiales</taxon>
        <taxon>Pseudonocardiaceae</taxon>
        <taxon>Lentzea</taxon>
    </lineage>
</organism>